<evidence type="ECO:0000256" key="3">
    <source>
        <dbReference type="ARBA" id="ARBA00022679"/>
    </source>
</evidence>
<dbReference type="PANTHER" id="PTHR45947">
    <property type="entry name" value="SULFOQUINOVOSYL TRANSFERASE SQD2"/>
    <property type="match status" value="1"/>
</dbReference>
<dbReference type="InterPro" id="IPR028098">
    <property type="entry name" value="Glyco_trans_4-like_N"/>
</dbReference>
<dbReference type="RefSeq" id="WP_209897973.1">
    <property type="nucleotide sequence ID" value="NZ_BAAAJW010000006.1"/>
</dbReference>
<reference evidence="5 6" key="1">
    <citation type="submission" date="2021-03" db="EMBL/GenBank/DDBJ databases">
        <title>Sequencing the genomes of 1000 actinobacteria strains.</title>
        <authorList>
            <person name="Klenk H.-P."/>
        </authorList>
    </citation>
    <scope>NUCLEOTIDE SEQUENCE [LARGE SCALE GENOMIC DNA]</scope>
    <source>
        <strain evidence="5 6">DSM 14566</strain>
    </source>
</reference>
<evidence type="ECO:0000256" key="2">
    <source>
        <dbReference type="ARBA" id="ARBA00022676"/>
    </source>
</evidence>
<evidence type="ECO:0000256" key="1">
    <source>
        <dbReference type="ARBA" id="ARBA00021292"/>
    </source>
</evidence>
<dbReference type="Gene3D" id="3.40.50.2000">
    <property type="entry name" value="Glycogen Phosphorylase B"/>
    <property type="match status" value="2"/>
</dbReference>
<keyword evidence="6" id="KW-1185">Reference proteome</keyword>
<keyword evidence="3" id="KW-0808">Transferase</keyword>
<name>A0ABS4WWA4_9MICO</name>
<evidence type="ECO:0000259" key="4">
    <source>
        <dbReference type="Pfam" id="PF13579"/>
    </source>
</evidence>
<dbReference type="Pfam" id="PF13692">
    <property type="entry name" value="Glyco_trans_1_4"/>
    <property type="match status" value="1"/>
</dbReference>
<dbReference type="CDD" id="cd03794">
    <property type="entry name" value="GT4_WbuB-like"/>
    <property type="match status" value="1"/>
</dbReference>
<dbReference type="EMBL" id="JAGIOD010000001">
    <property type="protein sequence ID" value="MBP2380243.1"/>
    <property type="molecule type" value="Genomic_DNA"/>
</dbReference>
<comment type="caution">
    <text evidence="5">The sequence shown here is derived from an EMBL/GenBank/DDBJ whole genome shotgun (WGS) entry which is preliminary data.</text>
</comment>
<protein>
    <recommendedName>
        <fullName evidence="1">D-inositol 3-phosphate glycosyltransferase</fullName>
    </recommendedName>
</protein>
<proteinExistence type="predicted"/>
<dbReference type="Pfam" id="PF13579">
    <property type="entry name" value="Glyco_trans_4_4"/>
    <property type="match status" value="1"/>
</dbReference>
<dbReference type="InterPro" id="IPR050194">
    <property type="entry name" value="Glycosyltransferase_grp1"/>
</dbReference>
<evidence type="ECO:0000313" key="5">
    <source>
        <dbReference type="EMBL" id="MBP2380243.1"/>
    </source>
</evidence>
<dbReference type="PANTHER" id="PTHR45947:SF3">
    <property type="entry name" value="SULFOQUINOVOSYL TRANSFERASE SQD2"/>
    <property type="match status" value="1"/>
</dbReference>
<dbReference type="Proteomes" id="UP001519290">
    <property type="component" value="Unassembled WGS sequence"/>
</dbReference>
<accession>A0ABS4WWA4</accession>
<organism evidence="5 6">
    <name type="scientific">Brachybacterium sacelli</name>
    <dbReference type="NCBI Taxonomy" id="173364"/>
    <lineage>
        <taxon>Bacteria</taxon>
        <taxon>Bacillati</taxon>
        <taxon>Actinomycetota</taxon>
        <taxon>Actinomycetes</taxon>
        <taxon>Micrococcales</taxon>
        <taxon>Dermabacteraceae</taxon>
        <taxon>Brachybacterium</taxon>
    </lineage>
</organism>
<gene>
    <name evidence="5" type="ORF">JOF43_000200</name>
</gene>
<evidence type="ECO:0000313" key="6">
    <source>
        <dbReference type="Proteomes" id="UP001519290"/>
    </source>
</evidence>
<sequence length="429" mass="46992">MRILLLTHYYAPEFGAPQRRWSALIERFLAAGHRVTVAAPVPHYPGGRPTREQRRAHPIGAVERGRHGETVLRTAYLPHRADITSRTADHLVSALDALRRLRRRFSRPGTRPDVVVATAPAIPTLLVGRTLAALWGVPLVVEMRDAWPDLVTHVGPVGALPAETVHAPQPGALRRSLRWAVALAKGQVHERVTSWQSGAQAVITTTDRFADVLEERGVFPVEIVRNGTDLSRVTPQRDHLESDHTALRCLYLGNMGRSQGLETVVRAAARLRELGVHVQVKMIGHGVEAGTLAALAEELEAPVEVLPRIPHRDVGEQYRWADTVVVSLRDWAPFRWTVPSKLYEMLATGRHITALLDGEAADVVRAAGAGDVLPPGDVEALTELWSALAADRTRAGVRPSGRDWVAAHADDDVLARRYLEILAGVAALD</sequence>
<dbReference type="SUPFAM" id="SSF53756">
    <property type="entry name" value="UDP-Glycosyltransferase/glycogen phosphorylase"/>
    <property type="match status" value="1"/>
</dbReference>
<keyword evidence="2" id="KW-0328">Glycosyltransferase</keyword>
<feature type="domain" description="Glycosyltransferase subfamily 4-like N-terminal" evidence="4">
    <location>
        <begin position="15"/>
        <end position="226"/>
    </location>
</feature>